<dbReference type="Proteomes" id="UP000008229">
    <property type="component" value="Chromosome"/>
</dbReference>
<dbReference type="PANTHER" id="PTHR30055:SF187">
    <property type="entry name" value="TRANSCRIPTIONAL REGULATORY PROTEIN"/>
    <property type="match status" value="1"/>
</dbReference>
<dbReference type="KEGG" id="cwo:Cwoe_3167"/>
<reference evidence="5" key="2">
    <citation type="submission" date="2010-01" db="EMBL/GenBank/DDBJ databases">
        <title>The complete genome of Conexibacter woesei DSM 14684.</title>
        <authorList>
            <consortium name="US DOE Joint Genome Institute (JGI-PGF)"/>
            <person name="Lucas S."/>
            <person name="Copeland A."/>
            <person name="Lapidus A."/>
            <person name="Glavina del Rio T."/>
            <person name="Dalin E."/>
            <person name="Tice H."/>
            <person name="Bruce D."/>
            <person name="Goodwin L."/>
            <person name="Pitluck S."/>
            <person name="Kyrpides N."/>
            <person name="Mavromatis K."/>
            <person name="Ivanova N."/>
            <person name="Mikhailova N."/>
            <person name="Chertkov O."/>
            <person name="Brettin T."/>
            <person name="Detter J.C."/>
            <person name="Han C."/>
            <person name="Larimer F."/>
            <person name="Land M."/>
            <person name="Hauser L."/>
            <person name="Markowitz V."/>
            <person name="Cheng J.-F."/>
            <person name="Hugenholtz P."/>
            <person name="Woyke T."/>
            <person name="Wu D."/>
            <person name="Pukall R."/>
            <person name="Steenblock K."/>
            <person name="Schneider S."/>
            <person name="Klenk H.-P."/>
            <person name="Eisen J.A."/>
        </authorList>
    </citation>
    <scope>NUCLEOTIDE SEQUENCE [LARGE SCALE GENOMIC DNA]</scope>
    <source>
        <strain evidence="5">DSM 14684 / CIP 108061 / JCM 11494 / NBRC 100937 / ID131577</strain>
    </source>
</reference>
<dbReference type="Gene3D" id="1.10.357.10">
    <property type="entry name" value="Tetracycline Repressor, domain 2"/>
    <property type="match status" value="1"/>
</dbReference>
<dbReference type="InterPro" id="IPR001647">
    <property type="entry name" value="HTH_TetR"/>
</dbReference>
<evidence type="ECO:0000313" key="4">
    <source>
        <dbReference type="EMBL" id="ADB51586.1"/>
    </source>
</evidence>
<reference evidence="4 5" key="1">
    <citation type="journal article" date="2010" name="Stand. Genomic Sci.">
        <title>Complete genome sequence of Conexibacter woesei type strain (ID131577).</title>
        <authorList>
            <person name="Pukall R."/>
            <person name="Lapidus A."/>
            <person name="Glavina Del Rio T."/>
            <person name="Copeland A."/>
            <person name="Tice H."/>
            <person name="Cheng J.-F."/>
            <person name="Lucas S."/>
            <person name="Chen F."/>
            <person name="Nolan M."/>
            <person name="Bruce D."/>
            <person name="Goodwin L."/>
            <person name="Pitluck S."/>
            <person name="Mavromatis K."/>
            <person name="Ivanova N."/>
            <person name="Ovchinnikova G."/>
            <person name="Pati A."/>
            <person name="Chen A."/>
            <person name="Palaniappan K."/>
            <person name="Land M."/>
            <person name="Hauser L."/>
            <person name="Chang Y.-J."/>
            <person name="Jeffries C.D."/>
            <person name="Chain P."/>
            <person name="Meincke L."/>
            <person name="Sims D."/>
            <person name="Brettin T."/>
            <person name="Detter J.C."/>
            <person name="Rohde M."/>
            <person name="Goeker M."/>
            <person name="Bristow J."/>
            <person name="Eisen J.A."/>
            <person name="Markowitz V."/>
            <person name="Kyrpides N.C."/>
            <person name="Klenk H.-P."/>
            <person name="Hugenholtz P."/>
        </authorList>
    </citation>
    <scope>NUCLEOTIDE SEQUENCE [LARGE SCALE GENOMIC DNA]</scope>
    <source>
        <strain evidence="5">DSM 14684 / CIP 108061 / JCM 11494 / NBRC 100937 / ID131577</strain>
    </source>
</reference>
<organism evidence="4 5">
    <name type="scientific">Conexibacter woesei (strain DSM 14684 / CCUG 47730 / CIP 108061 / JCM 11494 / NBRC 100937 / ID131577)</name>
    <dbReference type="NCBI Taxonomy" id="469383"/>
    <lineage>
        <taxon>Bacteria</taxon>
        <taxon>Bacillati</taxon>
        <taxon>Actinomycetota</taxon>
        <taxon>Thermoleophilia</taxon>
        <taxon>Solirubrobacterales</taxon>
        <taxon>Conexibacteraceae</taxon>
        <taxon>Conexibacter</taxon>
    </lineage>
</organism>
<evidence type="ECO:0000256" key="2">
    <source>
        <dbReference type="PROSITE-ProRule" id="PRU00335"/>
    </source>
</evidence>
<dbReference type="EMBL" id="CP001854">
    <property type="protein sequence ID" value="ADB51586.1"/>
    <property type="molecule type" value="Genomic_DNA"/>
</dbReference>
<evidence type="ECO:0000313" key="5">
    <source>
        <dbReference type="Proteomes" id="UP000008229"/>
    </source>
</evidence>
<dbReference type="HOGENOM" id="CLU_069356_13_1_11"/>
<dbReference type="PANTHER" id="PTHR30055">
    <property type="entry name" value="HTH-TYPE TRANSCRIPTIONAL REGULATOR RUTR"/>
    <property type="match status" value="1"/>
</dbReference>
<dbReference type="GO" id="GO:0003700">
    <property type="term" value="F:DNA-binding transcription factor activity"/>
    <property type="evidence" value="ECO:0007669"/>
    <property type="project" value="TreeGrafter"/>
</dbReference>
<dbReference type="STRING" id="469383.Cwoe_3167"/>
<feature type="domain" description="HTH tetR-type" evidence="3">
    <location>
        <begin position="24"/>
        <end position="84"/>
    </location>
</feature>
<dbReference type="eggNOG" id="COG1309">
    <property type="taxonomic scope" value="Bacteria"/>
</dbReference>
<protein>
    <submittedName>
        <fullName evidence="4">Transcriptional regulator, TetR family</fullName>
    </submittedName>
</protein>
<dbReference type="PROSITE" id="PS50977">
    <property type="entry name" value="HTH_TETR_2"/>
    <property type="match status" value="1"/>
</dbReference>
<dbReference type="GO" id="GO:0000976">
    <property type="term" value="F:transcription cis-regulatory region binding"/>
    <property type="evidence" value="ECO:0007669"/>
    <property type="project" value="TreeGrafter"/>
</dbReference>
<name>D3FDX0_CONWI</name>
<dbReference type="AlphaFoldDB" id="D3FDX0"/>
<evidence type="ECO:0000259" key="3">
    <source>
        <dbReference type="PROSITE" id="PS50977"/>
    </source>
</evidence>
<feature type="DNA-binding region" description="H-T-H motif" evidence="2">
    <location>
        <begin position="47"/>
        <end position="66"/>
    </location>
</feature>
<accession>D3FDX0</accession>
<gene>
    <name evidence="4" type="ordered locus">Cwoe_3167</name>
</gene>
<dbReference type="InterPro" id="IPR050109">
    <property type="entry name" value="HTH-type_TetR-like_transc_reg"/>
</dbReference>
<evidence type="ECO:0000256" key="1">
    <source>
        <dbReference type="ARBA" id="ARBA00023125"/>
    </source>
</evidence>
<dbReference type="Pfam" id="PF00440">
    <property type="entry name" value="TetR_N"/>
    <property type="match status" value="1"/>
</dbReference>
<proteinExistence type="predicted"/>
<dbReference type="SUPFAM" id="SSF46689">
    <property type="entry name" value="Homeodomain-like"/>
    <property type="match status" value="1"/>
</dbReference>
<sequence length="213" mass="23306">MSSNGVADFAEDDRAQAPRPLMPVTQRERLLDGMARTVAAQGYAATSVADVLREARVSRRTFYERFADKEDCFLAAYDAIVALCLERVSSAYDAADSWHEGFERGLDALLELLAAEPAFACLGVVEVLAAGPRGLARRDETMRRFVAFVDVTRAQVPGPLSAPPELVAQAIVGGIYELLYSHIVRGETDRLPDLTGEMLHYTFMLLGSPQRPA</sequence>
<keyword evidence="5" id="KW-1185">Reference proteome</keyword>
<keyword evidence="1 2" id="KW-0238">DNA-binding</keyword>
<dbReference type="InterPro" id="IPR009057">
    <property type="entry name" value="Homeodomain-like_sf"/>
</dbReference>